<dbReference type="Proteomes" id="UP000267430">
    <property type="component" value="Unassembled WGS sequence"/>
</dbReference>
<keyword evidence="2" id="KW-1185">Reference proteome</keyword>
<dbReference type="InterPro" id="IPR021725">
    <property type="entry name" value="Cdd1"/>
</dbReference>
<comment type="caution">
    <text evidence="1">The sequence shown here is derived from an EMBL/GenBank/DDBJ whole genome shotgun (WGS) entry which is preliminary data.</text>
</comment>
<proteinExistence type="predicted"/>
<organism evidence="1 2">
    <name type="scientific">Peribacillus cavernae</name>
    <dbReference type="NCBI Taxonomy" id="1674310"/>
    <lineage>
        <taxon>Bacteria</taxon>
        <taxon>Bacillati</taxon>
        <taxon>Bacillota</taxon>
        <taxon>Bacilli</taxon>
        <taxon>Bacillales</taxon>
        <taxon>Bacillaceae</taxon>
        <taxon>Peribacillus</taxon>
    </lineage>
</organism>
<accession>A0A3S1B969</accession>
<evidence type="ECO:0000313" key="2">
    <source>
        <dbReference type="Proteomes" id="UP000267430"/>
    </source>
</evidence>
<dbReference type="RefSeq" id="WP_126863784.1">
    <property type="nucleotide sequence ID" value="NZ_JAUSTX010000005.1"/>
</dbReference>
<dbReference type="Pfam" id="PF11731">
    <property type="entry name" value="Cdd1"/>
    <property type="match status" value="1"/>
</dbReference>
<reference evidence="1 2" key="1">
    <citation type="submission" date="2018-12" db="EMBL/GenBank/DDBJ databases">
        <title>Bacillus chawlae sp. nov., Bacillus glennii sp. nov., and Bacillus saganii sp. nov. Isolated from the Vehicle Assembly Building at Kennedy Space Center where the Viking Spacecraft were Assembled.</title>
        <authorList>
            <person name="Seuylemezian A."/>
            <person name="Vaishampayan P."/>
        </authorList>
    </citation>
    <scope>NUCLEOTIDE SEQUENCE [LARGE SCALE GENOMIC DNA]</scope>
    <source>
        <strain evidence="1 2">L5</strain>
    </source>
</reference>
<evidence type="ECO:0000313" key="1">
    <source>
        <dbReference type="EMBL" id="RUQ30999.1"/>
    </source>
</evidence>
<dbReference type="EMBL" id="RYZZ01000006">
    <property type="protein sequence ID" value="RUQ30999.1"/>
    <property type="molecule type" value="Genomic_DNA"/>
</dbReference>
<dbReference type="AlphaFoldDB" id="A0A3S1B969"/>
<dbReference type="SUPFAM" id="SSF81585">
    <property type="entry name" value="PsbU/PolX domain-like"/>
    <property type="match status" value="1"/>
</dbReference>
<protein>
    <submittedName>
        <fullName evidence="1">Pathogenicity locus</fullName>
    </submittedName>
</protein>
<sequence>MESSSPKLPLTTEERSRLRACKIKLKQIAYMDVSELSQCLQSPKRAQFLYAMAQFQAVPSIGPKLAHLVIQLGYYSLEEIKDEDGANLLNNLEQQLGYWEDPCVEDSLRCVVHHANHPQSDKSWWHFTTERKMYREQYGYPASRPSIPWYVEKK</sequence>
<dbReference type="OrthoDB" id="666031at2"/>
<name>A0A3S1B969_9BACI</name>
<gene>
    <name evidence="1" type="ORF">ELQ35_05260</name>
</gene>